<evidence type="ECO:0000256" key="6">
    <source>
        <dbReference type="ARBA" id="ARBA00022840"/>
    </source>
</evidence>
<comment type="pathway">
    <text evidence="10">Nucleotide-sugar biosynthesis; ADP-L-glycero-beta-D-manno-heptose biosynthesis; ADP-L-glycero-beta-D-manno-heptose from D-glycero-beta-D-manno-heptose 7-phosphate: step 3/4.</text>
</comment>
<comment type="catalytic activity">
    <reaction evidence="9 10">
        <text>D-glycero-beta-D-manno-heptose 1-phosphate + ATP + H(+) = ADP-D-glycero-beta-D-manno-heptose + diphosphate</text>
        <dbReference type="Rhea" id="RHEA:27465"/>
        <dbReference type="ChEBI" id="CHEBI:15378"/>
        <dbReference type="ChEBI" id="CHEBI:30616"/>
        <dbReference type="ChEBI" id="CHEBI:33019"/>
        <dbReference type="ChEBI" id="CHEBI:59967"/>
        <dbReference type="ChEBI" id="CHEBI:61593"/>
        <dbReference type="EC" id="2.7.7.70"/>
    </reaction>
</comment>
<dbReference type="GO" id="GO:0005829">
    <property type="term" value="C:cytosol"/>
    <property type="evidence" value="ECO:0007669"/>
    <property type="project" value="TreeGrafter"/>
</dbReference>
<dbReference type="AlphaFoldDB" id="A0A7K1U2B5"/>
<dbReference type="InterPro" id="IPR029056">
    <property type="entry name" value="Ribokinase-like"/>
</dbReference>
<evidence type="ECO:0000256" key="9">
    <source>
        <dbReference type="ARBA" id="ARBA00047428"/>
    </source>
</evidence>
<comment type="function">
    <text evidence="10">Catalyzes the phosphorylation of D-glycero-D-manno-heptose 7-phosphate at the C-1 position to selectively form D-glycero-beta-D-manno-heptose-1,7-bisphosphate.</text>
</comment>
<dbReference type="PANTHER" id="PTHR46969:SF1">
    <property type="entry name" value="BIFUNCTIONAL PROTEIN HLDE"/>
    <property type="match status" value="1"/>
</dbReference>
<dbReference type="EC" id="2.7.1.167" evidence="10"/>
<evidence type="ECO:0000256" key="1">
    <source>
        <dbReference type="ARBA" id="ARBA00004713"/>
    </source>
</evidence>
<dbReference type="UniPathway" id="UPA00356">
    <property type="reaction ID" value="UER00437"/>
</dbReference>
<dbReference type="UniPathway" id="UPA00958"/>
<dbReference type="InterPro" id="IPR011914">
    <property type="entry name" value="RfaE_dom_II"/>
</dbReference>
<protein>
    <recommendedName>
        <fullName evidence="10">Bifunctional protein HldE</fullName>
    </recommendedName>
    <domain>
        <recommendedName>
            <fullName evidence="10">D-beta-D-heptose 7-phosphate kinase</fullName>
            <ecNumber evidence="10">2.7.1.167</ecNumber>
        </recommendedName>
        <alternativeName>
            <fullName evidence="10">D-beta-D-heptose 7-phosphotransferase</fullName>
        </alternativeName>
        <alternativeName>
            <fullName evidence="10">D-glycero-beta-D-manno-heptose-7-phosphate kinase</fullName>
        </alternativeName>
    </domain>
    <domain>
        <recommendedName>
            <fullName evidence="10">D-beta-D-heptose 1-phosphate adenylyltransferase</fullName>
            <ecNumber evidence="10">2.7.7.70</ecNumber>
        </recommendedName>
        <alternativeName>
            <fullName evidence="10">D-glycero-beta-D-manno-heptose 1-phosphate adenylyltransferase</fullName>
        </alternativeName>
    </domain>
</protein>
<feature type="region of interest" description="Ribokinase" evidence="10">
    <location>
        <begin position="1"/>
        <end position="328"/>
    </location>
</feature>
<comment type="function">
    <text evidence="10">Catalyzes the ADP transfer from ATP to D-glycero-beta-D-manno-heptose 1-phosphate, yielding ADP-D-glycero-beta-D-manno-heptose.</text>
</comment>
<dbReference type="PANTHER" id="PTHR46969">
    <property type="entry name" value="BIFUNCTIONAL PROTEIN HLDE"/>
    <property type="match status" value="1"/>
</dbReference>
<keyword evidence="3 10" id="KW-0548">Nucleotidyltransferase</keyword>
<name>A0A7K1U2B5_9BACT</name>
<dbReference type="NCBIfam" id="TIGR00125">
    <property type="entry name" value="cyt_tran_rel"/>
    <property type="match status" value="1"/>
</dbReference>
<dbReference type="SUPFAM" id="SSF53613">
    <property type="entry name" value="Ribokinase-like"/>
    <property type="match status" value="1"/>
</dbReference>
<dbReference type="InterPro" id="IPR002173">
    <property type="entry name" value="Carboh/pur_kinase_PfkB_CS"/>
</dbReference>
<organism evidence="13 14">
    <name type="scientific">Chitinophaga tropicalis</name>
    <dbReference type="NCBI Taxonomy" id="2683588"/>
    <lineage>
        <taxon>Bacteria</taxon>
        <taxon>Pseudomonadati</taxon>
        <taxon>Bacteroidota</taxon>
        <taxon>Chitinophagia</taxon>
        <taxon>Chitinophagales</taxon>
        <taxon>Chitinophagaceae</taxon>
        <taxon>Chitinophaga</taxon>
    </lineage>
</organism>
<comment type="pathway">
    <text evidence="1">Bacterial outer membrane biogenesis; LPS core biosynthesis.</text>
</comment>
<evidence type="ECO:0000256" key="5">
    <source>
        <dbReference type="ARBA" id="ARBA00022777"/>
    </source>
</evidence>
<evidence type="ECO:0000313" key="13">
    <source>
        <dbReference type="EMBL" id="MVT08499.1"/>
    </source>
</evidence>
<dbReference type="RefSeq" id="WP_157305920.1">
    <property type="nucleotide sequence ID" value="NZ_WRXN01000003.1"/>
</dbReference>
<dbReference type="EMBL" id="WRXN01000003">
    <property type="protein sequence ID" value="MVT08499.1"/>
    <property type="molecule type" value="Genomic_DNA"/>
</dbReference>
<dbReference type="InterPro" id="IPR023030">
    <property type="entry name" value="Bifunc_HldE"/>
</dbReference>
<dbReference type="InterPro" id="IPR004821">
    <property type="entry name" value="Cyt_trans-like"/>
</dbReference>
<feature type="active site" evidence="10">
    <location>
        <position position="276"/>
    </location>
</feature>
<evidence type="ECO:0000256" key="10">
    <source>
        <dbReference type="HAMAP-Rule" id="MF_01603"/>
    </source>
</evidence>
<dbReference type="Proteomes" id="UP000461730">
    <property type="component" value="Unassembled WGS sequence"/>
</dbReference>
<dbReference type="InterPro" id="IPR011611">
    <property type="entry name" value="PfkB_dom"/>
</dbReference>
<dbReference type="Pfam" id="PF00294">
    <property type="entry name" value="PfkB"/>
    <property type="match status" value="1"/>
</dbReference>
<evidence type="ECO:0000313" key="14">
    <source>
        <dbReference type="Proteomes" id="UP000461730"/>
    </source>
</evidence>
<dbReference type="PROSITE" id="PS00583">
    <property type="entry name" value="PFKB_KINASES_1"/>
    <property type="match status" value="1"/>
</dbReference>
<keyword evidence="6 10" id="KW-0067">ATP-binding</keyword>
<keyword evidence="2 10" id="KW-0808">Transferase</keyword>
<dbReference type="GO" id="GO:0005524">
    <property type="term" value="F:ATP binding"/>
    <property type="evidence" value="ECO:0007669"/>
    <property type="project" value="UniProtKB-UniRule"/>
</dbReference>
<feature type="domain" description="Cytidyltransferase-like" evidence="12">
    <location>
        <begin position="353"/>
        <end position="450"/>
    </location>
</feature>
<dbReference type="GO" id="GO:0009244">
    <property type="term" value="P:lipopolysaccharide core region biosynthetic process"/>
    <property type="evidence" value="ECO:0007669"/>
    <property type="project" value="UniProtKB-UniPathway"/>
</dbReference>
<comment type="similarity">
    <text evidence="10">In the N-terminal section; belongs to the carbohydrate kinase PfkB family.</text>
</comment>
<comment type="subunit">
    <text evidence="10">Homodimer.</text>
</comment>
<comment type="similarity">
    <text evidence="10">In the C-terminal section; belongs to the cytidylyltransferase family.</text>
</comment>
<comment type="catalytic activity">
    <reaction evidence="10">
        <text>D-glycero-beta-D-manno-heptose 7-phosphate + ATP = D-glycero-beta-D-manno-heptose 1,7-bisphosphate + ADP + H(+)</text>
        <dbReference type="Rhea" id="RHEA:27473"/>
        <dbReference type="ChEBI" id="CHEBI:15378"/>
        <dbReference type="ChEBI" id="CHEBI:30616"/>
        <dbReference type="ChEBI" id="CHEBI:60204"/>
        <dbReference type="ChEBI" id="CHEBI:60208"/>
        <dbReference type="ChEBI" id="CHEBI:456216"/>
        <dbReference type="EC" id="2.7.1.167"/>
    </reaction>
</comment>
<proteinExistence type="inferred from homology"/>
<evidence type="ECO:0000259" key="12">
    <source>
        <dbReference type="Pfam" id="PF01467"/>
    </source>
</evidence>
<keyword evidence="5 10" id="KW-0418">Kinase</keyword>
<feature type="binding site" evidence="10">
    <location>
        <begin position="203"/>
        <end position="206"/>
    </location>
    <ligand>
        <name>ATP</name>
        <dbReference type="ChEBI" id="CHEBI:30616"/>
    </ligand>
</feature>
<evidence type="ECO:0000256" key="4">
    <source>
        <dbReference type="ARBA" id="ARBA00022741"/>
    </source>
</evidence>
<dbReference type="GO" id="GO:0033786">
    <property type="term" value="F:heptose-1-phosphate adenylyltransferase activity"/>
    <property type="evidence" value="ECO:0007669"/>
    <property type="project" value="UniProtKB-UniRule"/>
</dbReference>
<keyword evidence="8 10" id="KW-0119">Carbohydrate metabolism</keyword>
<feature type="region of interest" description="Cytidylyltransferase" evidence="10">
    <location>
        <begin position="353"/>
        <end position="494"/>
    </location>
</feature>
<dbReference type="HAMAP" id="MF_01603">
    <property type="entry name" value="HldE"/>
    <property type="match status" value="1"/>
</dbReference>
<keyword evidence="4 10" id="KW-0547">Nucleotide-binding</keyword>
<dbReference type="InterPro" id="IPR014729">
    <property type="entry name" value="Rossmann-like_a/b/a_fold"/>
</dbReference>
<dbReference type="GO" id="GO:0033785">
    <property type="term" value="F:heptose 7-phosphate kinase activity"/>
    <property type="evidence" value="ECO:0007669"/>
    <property type="project" value="UniProtKB-UniRule"/>
</dbReference>
<evidence type="ECO:0000259" key="11">
    <source>
        <dbReference type="Pfam" id="PF00294"/>
    </source>
</evidence>
<feature type="domain" description="Carbohydrate kinase PfkB" evidence="11">
    <location>
        <begin position="15"/>
        <end position="316"/>
    </location>
</feature>
<dbReference type="EC" id="2.7.7.70" evidence="10"/>
<keyword evidence="7 10" id="KW-0511">Multifunctional enzyme</keyword>
<evidence type="ECO:0000256" key="3">
    <source>
        <dbReference type="ARBA" id="ARBA00022695"/>
    </source>
</evidence>
<sequence>MELIYQTLIKDFTKSSVLVIGDLMIDTYLKGASTRLTPEAPVPVVDISSCVSVLGGGANTAANLRQLGANVTFTGIMGSDHAGELAASLLEDAGIRNKVIVCNTRATIVKTRVIAGQQLLTRYDEGTELPLDANCEQELIALLEEEVLQHDAIVVADYNKGLITPAVISALERLNSRYKKFIAVDAKHLGQFRQLRPSLVKPNYPEIMQLLQVENMPVNRVHELQEKGTAVFAATGAAITALTLDEDGALIFTGDKLLCHMAAPKVKQPNVSGAGDTYISAFTLACLAGAAPATAAEIAGAAAAVAIGKSNTAYCKHAELLAYFSMKDKYISDLRQLECVCDMYRAQGKKIVFTNGCFDILHSGHVSYLNRAGELGDVLIVGINTDDSIRRLKGPERPINSLSDRMQVLAGLGVVTHIVAFGSKENDTPESLIRLVKPHFFVKGGDYNRESLPEAAIVEKLGGEVILLPLVKGRSTSLIIRRIYTNPVLKVSSL</sequence>
<evidence type="ECO:0000256" key="7">
    <source>
        <dbReference type="ARBA" id="ARBA00023268"/>
    </source>
</evidence>
<dbReference type="Pfam" id="PF01467">
    <property type="entry name" value="CTP_transf_like"/>
    <property type="match status" value="1"/>
</dbReference>
<dbReference type="GO" id="GO:0016773">
    <property type="term" value="F:phosphotransferase activity, alcohol group as acceptor"/>
    <property type="evidence" value="ECO:0007669"/>
    <property type="project" value="InterPro"/>
</dbReference>
<dbReference type="Gene3D" id="3.40.1190.20">
    <property type="match status" value="1"/>
</dbReference>
<evidence type="ECO:0000256" key="2">
    <source>
        <dbReference type="ARBA" id="ARBA00022679"/>
    </source>
</evidence>
<reference evidence="13 14" key="1">
    <citation type="submission" date="2019-12" db="EMBL/GenBank/DDBJ databases">
        <title>Chitinophaga sp. strain ysch24 (GDMCC 1.1355), whole genome shotgun sequence.</title>
        <authorList>
            <person name="Zhang X."/>
        </authorList>
    </citation>
    <scope>NUCLEOTIDE SEQUENCE [LARGE SCALE GENOMIC DNA]</scope>
    <source>
        <strain evidence="14">ysch24</strain>
    </source>
</reference>
<comment type="pathway">
    <text evidence="10">Nucleotide-sugar biosynthesis; ADP-L-glycero-beta-D-manno-heptose biosynthesis; ADP-L-glycero-beta-D-manno-heptose from D-glycero-beta-D-manno-heptose 7-phosphate: step 1/4.</text>
</comment>
<dbReference type="GO" id="GO:0097171">
    <property type="term" value="P:ADP-L-glycero-beta-D-manno-heptose biosynthetic process"/>
    <property type="evidence" value="ECO:0007669"/>
    <property type="project" value="UniProtKB-UniPathway"/>
</dbReference>
<keyword evidence="14" id="KW-1185">Reference proteome</keyword>
<evidence type="ECO:0000256" key="8">
    <source>
        <dbReference type="ARBA" id="ARBA00023277"/>
    </source>
</evidence>
<dbReference type="Gene3D" id="3.40.50.620">
    <property type="entry name" value="HUPs"/>
    <property type="match status" value="1"/>
</dbReference>
<dbReference type="NCBIfam" id="TIGR02199">
    <property type="entry name" value="rfaE_dom_II"/>
    <property type="match status" value="1"/>
</dbReference>
<dbReference type="SUPFAM" id="SSF52374">
    <property type="entry name" value="Nucleotidylyl transferase"/>
    <property type="match status" value="1"/>
</dbReference>
<comment type="caution">
    <text evidence="13">The sequence shown here is derived from an EMBL/GenBank/DDBJ whole genome shotgun (WGS) entry which is preliminary data.</text>
</comment>
<accession>A0A7K1U2B5</accession>
<gene>
    <name evidence="13" type="primary">rfaE2</name>
    <name evidence="10" type="synonym">hldE</name>
    <name evidence="13" type="ORF">GO493_09535</name>
</gene>